<sequence length="98" mass="11596">MKPLTERQKVIIVNNIVSATKDIKNLTNSGYNFIYLASGFIAHYNLYGFRDNYTGKTLKEDIISNKNSNMWNNFRPHESNYDYYMSKKDVYVRILEQI</sequence>
<organism evidence="1">
    <name type="scientific">uncultured Caudovirales phage</name>
    <dbReference type="NCBI Taxonomy" id="2100421"/>
    <lineage>
        <taxon>Viruses</taxon>
        <taxon>Duplodnaviria</taxon>
        <taxon>Heunggongvirae</taxon>
        <taxon>Uroviricota</taxon>
        <taxon>Caudoviricetes</taxon>
        <taxon>Peduoviridae</taxon>
        <taxon>Maltschvirus</taxon>
        <taxon>Maltschvirus maltsch</taxon>
    </lineage>
</organism>
<evidence type="ECO:0000313" key="1">
    <source>
        <dbReference type="EMBL" id="CAB4222524.1"/>
    </source>
</evidence>
<gene>
    <name evidence="1" type="ORF">UFOVP1655_123</name>
</gene>
<proteinExistence type="predicted"/>
<dbReference type="EMBL" id="LR797523">
    <property type="protein sequence ID" value="CAB4222524.1"/>
    <property type="molecule type" value="Genomic_DNA"/>
</dbReference>
<reference evidence="1" key="1">
    <citation type="submission" date="2020-05" db="EMBL/GenBank/DDBJ databases">
        <authorList>
            <person name="Chiriac C."/>
            <person name="Salcher M."/>
            <person name="Ghai R."/>
            <person name="Kavagutti S V."/>
        </authorList>
    </citation>
    <scope>NUCLEOTIDE SEQUENCE</scope>
</reference>
<protein>
    <submittedName>
        <fullName evidence="1">Uncharacterized protein</fullName>
    </submittedName>
</protein>
<accession>A0A6J5T6L3</accession>
<name>A0A6J5T6L3_9CAUD</name>